<dbReference type="Gene3D" id="3.80.10.10">
    <property type="entry name" value="Ribonuclease Inhibitor"/>
    <property type="match status" value="2"/>
</dbReference>
<feature type="transmembrane region" description="Helical" evidence="5">
    <location>
        <begin position="715"/>
        <end position="738"/>
    </location>
</feature>
<gene>
    <name evidence="6" type="ORF">PMAYCL1PPCAC_31218</name>
</gene>
<dbReference type="GO" id="GO:0031012">
    <property type="term" value="C:extracellular matrix"/>
    <property type="evidence" value="ECO:0007669"/>
    <property type="project" value="TreeGrafter"/>
</dbReference>
<dbReference type="Proteomes" id="UP001328107">
    <property type="component" value="Unassembled WGS sequence"/>
</dbReference>
<dbReference type="PROSITE" id="PS51450">
    <property type="entry name" value="LRR"/>
    <property type="match status" value="3"/>
</dbReference>
<evidence type="ECO:0000256" key="3">
    <source>
        <dbReference type="ARBA" id="ARBA00022737"/>
    </source>
</evidence>
<feature type="non-terminal residue" evidence="6">
    <location>
        <position position="788"/>
    </location>
</feature>
<dbReference type="GO" id="GO:0005615">
    <property type="term" value="C:extracellular space"/>
    <property type="evidence" value="ECO:0007669"/>
    <property type="project" value="TreeGrafter"/>
</dbReference>
<dbReference type="PANTHER" id="PTHR24373">
    <property type="entry name" value="SLIT RELATED LEUCINE-RICH REPEAT NEURONAL PROTEIN"/>
    <property type="match status" value="1"/>
</dbReference>
<keyword evidence="3" id="KW-0677">Repeat</keyword>
<dbReference type="EMBL" id="BTRK01000006">
    <property type="protein sequence ID" value="GMR61023.1"/>
    <property type="molecule type" value="Genomic_DNA"/>
</dbReference>
<dbReference type="AlphaFoldDB" id="A0AAN5DCM9"/>
<evidence type="ECO:0000313" key="7">
    <source>
        <dbReference type="Proteomes" id="UP001328107"/>
    </source>
</evidence>
<organism evidence="6 7">
    <name type="scientific">Pristionchus mayeri</name>
    <dbReference type="NCBI Taxonomy" id="1317129"/>
    <lineage>
        <taxon>Eukaryota</taxon>
        <taxon>Metazoa</taxon>
        <taxon>Ecdysozoa</taxon>
        <taxon>Nematoda</taxon>
        <taxon>Chromadorea</taxon>
        <taxon>Rhabditida</taxon>
        <taxon>Rhabditina</taxon>
        <taxon>Diplogasteromorpha</taxon>
        <taxon>Diplogasteroidea</taxon>
        <taxon>Neodiplogasteridae</taxon>
        <taxon>Pristionchus</taxon>
    </lineage>
</organism>
<evidence type="ECO:0000256" key="5">
    <source>
        <dbReference type="SAM" id="Phobius"/>
    </source>
</evidence>
<sequence>MVKLDGNAFSGMSPVLQELILTHNNLTEIPSEALAEAKTLLKLDLSNNTIGDLTAEHAIPALPKLYDLNLAYNKICNVHKNALSGVRDNVQTINFGHNCLAAVPAPAIRGFKQLQALHMHHNEIGALDALSFMNLPVMNLLNLAANKITEIKQQAFLNVPVLRYLYLTDNSIEVLASHQFAGFEQLEMLDLTRNNIETVPKMAFAGLGQLRQLYLGENHISTIETDAFANSTVAILILASNNLTSLDEGSLNGLPNLQQISLKNNHISSIHQNAFYNTPSAAMVDLSGNEITDLPSSLFLTQLNLLLIDLSRNKITKTPYSSFNRRVGTVLLQENPLVCTEKVHMLQDGVGVYIPNSDDIICGGHPKPSTMTTTTTEKTVIEEEQQEQVPMARTSETSAERRADPIYSRLGIQGLPPQRLKEPVDIPKPPAVAFQQEEEVLQQQLQQPIRPVNADGSRPSILNVRPANIVSRPRNHFGSELASGRLPSRENPFARTAVHVPSSQITTTTVEPEEEPSIIVPAEIPLPREEIKAVKAEEIKEIKEQIEDEALNKMIDVMSLPPTTTDAPGPRTTTDIRDNPNIIHPFPVPFLKRGPNLSSSSIIRPSTAASPDEPLPHSTAYPHIDPLEPIADLAAPSVQSPFPIPALEEPTVPMHTLPPSIVLAPVRPPPEIKNNKIESEHYTEFAMRTQPPVEISRDAAEKNAARSAGFVTPGLLISVCLALVFLASIIVFVCLCVAKHKNMRRSCRLGSSAESDSTTARTNAYVAAQQAQMKMMYGTMSRSRQARA</sequence>
<evidence type="ECO:0000256" key="1">
    <source>
        <dbReference type="ARBA" id="ARBA00022614"/>
    </source>
</evidence>
<dbReference type="PANTHER" id="PTHR24373:SF387">
    <property type="entry name" value="LEUCINE-RICH REPEATS AND IMMUNOGLOBULIN-LIKE DOMAINS PROTEIN SMA-10"/>
    <property type="match status" value="1"/>
</dbReference>
<accession>A0AAN5DCM9</accession>
<keyword evidence="5" id="KW-1133">Transmembrane helix</keyword>
<name>A0AAN5DCM9_9BILA</name>
<keyword evidence="2" id="KW-0732">Signal</keyword>
<dbReference type="SUPFAM" id="SSF52058">
    <property type="entry name" value="L domain-like"/>
    <property type="match status" value="1"/>
</dbReference>
<dbReference type="InterPro" id="IPR032675">
    <property type="entry name" value="LRR_dom_sf"/>
</dbReference>
<dbReference type="SMART" id="SM00369">
    <property type="entry name" value="LRR_TYP"/>
    <property type="match status" value="9"/>
</dbReference>
<dbReference type="Pfam" id="PF13855">
    <property type="entry name" value="LRR_8"/>
    <property type="match status" value="3"/>
</dbReference>
<keyword evidence="1" id="KW-0433">Leucine-rich repeat</keyword>
<evidence type="ECO:0000256" key="2">
    <source>
        <dbReference type="ARBA" id="ARBA00022729"/>
    </source>
</evidence>
<proteinExistence type="predicted"/>
<dbReference type="InterPro" id="IPR050328">
    <property type="entry name" value="Dev_Immune_Receptor"/>
</dbReference>
<feature type="compositionally biased region" description="Low complexity" evidence="4">
    <location>
        <begin position="561"/>
        <end position="573"/>
    </location>
</feature>
<reference evidence="7" key="1">
    <citation type="submission" date="2022-10" db="EMBL/GenBank/DDBJ databases">
        <title>Genome assembly of Pristionchus species.</title>
        <authorList>
            <person name="Yoshida K."/>
            <person name="Sommer R.J."/>
        </authorList>
    </citation>
    <scope>NUCLEOTIDE SEQUENCE [LARGE SCALE GENOMIC DNA]</scope>
    <source>
        <strain evidence="7">RS5460</strain>
    </source>
</reference>
<feature type="region of interest" description="Disordered" evidence="4">
    <location>
        <begin position="560"/>
        <end position="581"/>
    </location>
</feature>
<evidence type="ECO:0000313" key="6">
    <source>
        <dbReference type="EMBL" id="GMR61023.1"/>
    </source>
</evidence>
<comment type="caution">
    <text evidence="6">The sequence shown here is derived from an EMBL/GenBank/DDBJ whole genome shotgun (WGS) entry which is preliminary data.</text>
</comment>
<protein>
    <submittedName>
        <fullName evidence="6">Uncharacterized protein</fullName>
    </submittedName>
</protein>
<keyword evidence="5" id="KW-0812">Transmembrane</keyword>
<keyword evidence="5" id="KW-0472">Membrane</keyword>
<keyword evidence="7" id="KW-1185">Reference proteome</keyword>
<evidence type="ECO:0000256" key="4">
    <source>
        <dbReference type="SAM" id="MobiDB-lite"/>
    </source>
</evidence>
<dbReference type="InterPro" id="IPR001611">
    <property type="entry name" value="Leu-rich_rpt"/>
</dbReference>
<dbReference type="InterPro" id="IPR003591">
    <property type="entry name" value="Leu-rich_rpt_typical-subtyp"/>
</dbReference>